<protein>
    <recommendedName>
        <fullName evidence="2">DUF4352 domain-containing protein</fullName>
    </recommendedName>
</protein>
<evidence type="ECO:0000256" key="1">
    <source>
        <dbReference type="ARBA" id="ARBA00022729"/>
    </source>
</evidence>
<proteinExistence type="predicted"/>
<organism evidence="3 4">
    <name type="scientific">Halalkalibacter akibai (strain ATCC 43226 / DSM 21942 / CIP 109018 / JCM 9157 / 1139)</name>
    <name type="common">Bacillus akibai</name>
    <dbReference type="NCBI Taxonomy" id="1236973"/>
    <lineage>
        <taxon>Bacteria</taxon>
        <taxon>Bacillati</taxon>
        <taxon>Bacillota</taxon>
        <taxon>Bacilli</taxon>
        <taxon>Bacillales</taxon>
        <taxon>Bacillaceae</taxon>
        <taxon>Halalkalibacter</taxon>
    </lineage>
</organism>
<dbReference type="STRING" id="1236973.JCM9157_2866"/>
<sequence>MQGKVVLLLSLVTCLLLLGGYYGFQYFQSGQSPALAISDSVEETIESKGSGDVRFINGIGITLNEVRVEEILEDEGNQIVFVDLQFDNERETVYEFSSYKITLVDKEGFAYSMDTSIETRGILGGQLHPGRTNRGEVAFVVPIGSEYELVYTDHLRTGQVTWQVTLDEE</sequence>
<comment type="caution">
    <text evidence="3">The sequence shown here is derived from an EMBL/GenBank/DDBJ whole genome shotgun (WGS) entry which is preliminary data.</text>
</comment>
<dbReference type="InterPro" id="IPR029051">
    <property type="entry name" value="DUF4352"/>
</dbReference>
<dbReference type="Proteomes" id="UP000018896">
    <property type="component" value="Unassembled WGS sequence"/>
</dbReference>
<dbReference type="Gene3D" id="2.60.40.1240">
    <property type="match status" value="1"/>
</dbReference>
<dbReference type="AlphaFoldDB" id="W4QVS6"/>
<reference evidence="3 4" key="1">
    <citation type="journal article" date="2014" name="Genome Announc.">
        <title>Draft Genome Sequences of Three Alkaliphilic Bacillus Strains, Bacillus wakoensis JCM 9140T, Bacillus akibai JCM 9157T, and Bacillus hemicellulosilyticus JCM 9152T.</title>
        <authorList>
            <person name="Yuki M."/>
            <person name="Oshima K."/>
            <person name="Suda W."/>
            <person name="Oshida Y."/>
            <person name="Kitamura K."/>
            <person name="Iida T."/>
            <person name="Hattori M."/>
            <person name="Ohkuma M."/>
        </authorList>
    </citation>
    <scope>NUCLEOTIDE SEQUENCE [LARGE SCALE GENOMIC DNA]</scope>
    <source>
        <strain evidence="3 4">JCM 9157</strain>
    </source>
</reference>
<feature type="domain" description="DUF4352" evidence="2">
    <location>
        <begin position="61"/>
        <end position="155"/>
    </location>
</feature>
<gene>
    <name evidence="3" type="ORF">JCM9157_2866</name>
</gene>
<evidence type="ECO:0000313" key="3">
    <source>
        <dbReference type="EMBL" id="GAE35738.1"/>
    </source>
</evidence>
<keyword evidence="1" id="KW-0732">Signal</keyword>
<dbReference type="RefSeq" id="WP_035665264.1">
    <property type="nucleotide sequence ID" value="NZ_BAUV01000022.1"/>
</dbReference>
<evidence type="ECO:0000313" key="4">
    <source>
        <dbReference type="Proteomes" id="UP000018896"/>
    </source>
</evidence>
<evidence type="ECO:0000259" key="2">
    <source>
        <dbReference type="Pfam" id="PF11611"/>
    </source>
</evidence>
<keyword evidence="4" id="KW-1185">Reference proteome</keyword>
<dbReference type="EMBL" id="BAUV01000022">
    <property type="protein sequence ID" value="GAE35738.1"/>
    <property type="molecule type" value="Genomic_DNA"/>
</dbReference>
<accession>W4QVS6</accession>
<dbReference type="eggNOG" id="ENOG5030CU3">
    <property type="taxonomic scope" value="Bacteria"/>
</dbReference>
<name>W4QVS6_HALA3</name>
<dbReference type="OrthoDB" id="2873963at2"/>
<dbReference type="Pfam" id="PF11611">
    <property type="entry name" value="DUF4352"/>
    <property type="match status" value="1"/>
</dbReference>
<dbReference type="InterPro" id="IPR029050">
    <property type="entry name" value="Immunoprotect_excell_Ig-like"/>
</dbReference>